<gene>
    <name evidence="2" type="ORF">PR048_024734</name>
</gene>
<feature type="compositionally biased region" description="Basic and acidic residues" evidence="1">
    <location>
        <begin position="62"/>
        <end position="77"/>
    </location>
</feature>
<organism evidence="2 3">
    <name type="scientific">Dryococelus australis</name>
    <dbReference type="NCBI Taxonomy" id="614101"/>
    <lineage>
        <taxon>Eukaryota</taxon>
        <taxon>Metazoa</taxon>
        <taxon>Ecdysozoa</taxon>
        <taxon>Arthropoda</taxon>
        <taxon>Hexapoda</taxon>
        <taxon>Insecta</taxon>
        <taxon>Pterygota</taxon>
        <taxon>Neoptera</taxon>
        <taxon>Polyneoptera</taxon>
        <taxon>Phasmatodea</taxon>
        <taxon>Verophasmatodea</taxon>
        <taxon>Anareolatae</taxon>
        <taxon>Phasmatidae</taxon>
        <taxon>Eurycanthinae</taxon>
        <taxon>Dryococelus</taxon>
    </lineage>
</organism>
<feature type="compositionally biased region" description="Basic and acidic residues" evidence="1">
    <location>
        <begin position="221"/>
        <end position="231"/>
    </location>
</feature>
<name>A0ABQ9GPF9_9NEOP</name>
<feature type="compositionally biased region" description="Polar residues" evidence="1">
    <location>
        <begin position="232"/>
        <end position="248"/>
    </location>
</feature>
<dbReference type="Proteomes" id="UP001159363">
    <property type="component" value="Chromosome 9"/>
</dbReference>
<feature type="region of interest" description="Disordered" evidence="1">
    <location>
        <begin position="1"/>
        <end position="24"/>
    </location>
</feature>
<dbReference type="EMBL" id="JARBHB010000010">
    <property type="protein sequence ID" value="KAJ8873898.1"/>
    <property type="molecule type" value="Genomic_DNA"/>
</dbReference>
<comment type="caution">
    <text evidence="2">The sequence shown here is derived from an EMBL/GenBank/DDBJ whole genome shotgun (WGS) entry which is preliminary data.</text>
</comment>
<keyword evidence="3" id="KW-1185">Reference proteome</keyword>
<evidence type="ECO:0000313" key="2">
    <source>
        <dbReference type="EMBL" id="KAJ8873898.1"/>
    </source>
</evidence>
<evidence type="ECO:0000256" key="1">
    <source>
        <dbReference type="SAM" id="MobiDB-lite"/>
    </source>
</evidence>
<proteinExistence type="predicted"/>
<sequence>MRRRGGKAEATRREPPGQWQRMSCSPRAEFCHDHSGNGSHFAVVAGQSGVSVITSNRPLPRRRNEGAGKREIPEKTRRPTASSGTIPTCENPVTRPGFEPVRLLSFHQGGVRLPACSPPDFPMCKSCPMMSLVIRFSQGSPVSPPLHSATTPYSSRFTLISSQLQHCVISTTRAGCHRWILSDPVAMATCMRICKQLRVTPSPPLHPLVQLNMELRWNEGVGKRKSPEKTRQPTASSGTIPTCESPVTRQGLEPGSP</sequence>
<feature type="compositionally biased region" description="Polar residues" evidence="1">
    <location>
        <begin position="79"/>
        <end position="88"/>
    </location>
</feature>
<accession>A0ABQ9GPF9</accession>
<feature type="compositionally biased region" description="Basic and acidic residues" evidence="1">
    <location>
        <begin position="1"/>
        <end position="15"/>
    </location>
</feature>
<reference evidence="2 3" key="1">
    <citation type="submission" date="2023-02" db="EMBL/GenBank/DDBJ databases">
        <title>LHISI_Scaffold_Assembly.</title>
        <authorList>
            <person name="Stuart O.P."/>
            <person name="Cleave R."/>
            <person name="Magrath M.J.L."/>
            <person name="Mikheyev A.S."/>
        </authorList>
    </citation>
    <scope>NUCLEOTIDE SEQUENCE [LARGE SCALE GENOMIC DNA]</scope>
    <source>
        <strain evidence="2">Daus_M_001</strain>
        <tissue evidence="2">Leg muscle</tissue>
    </source>
</reference>
<feature type="region of interest" description="Disordered" evidence="1">
    <location>
        <begin position="221"/>
        <end position="257"/>
    </location>
</feature>
<protein>
    <submittedName>
        <fullName evidence="2">Uncharacterized protein</fullName>
    </submittedName>
</protein>
<evidence type="ECO:0000313" key="3">
    <source>
        <dbReference type="Proteomes" id="UP001159363"/>
    </source>
</evidence>
<feature type="region of interest" description="Disordered" evidence="1">
    <location>
        <begin position="54"/>
        <end position="92"/>
    </location>
</feature>